<keyword evidence="7" id="KW-1185">Reference proteome</keyword>
<dbReference type="PANTHER" id="PTHR43301">
    <property type="entry name" value="ARABINAN ENDO-1,5-ALPHA-L-ARABINOSIDASE"/>
    <property type="match status" value="1"/>
</dbReference>
<organism evidence="6 7">
    <name type="scientific">Echinicola pacifica</name>
    <dbReference type="NCBI Taxonomy" id="346377"/>
    <lineage>
        <taxon>Bacteria</taxon>
        <taxon>Pseudomonadati</taxon>
        <taxon>Bacteroidota</taxon>
        <taxon>Cytophagia</taxon>
        <taxon>Cytophagales</taxon>
        <taxon>Cyclobacteriaceae</taxon>
        <taxon>Echinicola</taxon>
    </lineage>
</organism>
<dbReference type="GO" id="GO:0005975">
    <property type="term" value="P:carbohydrate metabolic process"/>
    <property type="evidence" value="ECO:0007669"/>
    <property type="project" value="InterPro"/>
</dbReference>
<comment type="caution">
    <text evidence="6">The sequence shown here is derived from an EMBL/GenBank/DDBJ whole genome shotgun (WGS) entry which is preliminary data.</text>
</comment>
<reference evidence="6" key="1">
    <citation type="journal article" date="2014" name="Int. J. Syst. Evol. Microbiol.">
        <title>Complete genome sequence of Corynebacterium casei LMG S-19264T (=DSM 44701T), isolated from a smear-ripened cheese.</title>
        <authorList>
            <consortium name="US DOE Joint Genome Institute (JGI-PGF)"/>
            <person name="Walter F."/>
            <person name="Albersmeier A."/>
            <person name="Kalinowski J."/>
            <person name="Ruckert C."/>
        </authorList>
    </citation>
    <scope>NUCLEOTIDE SEQUENCE</scope>
    <source>
        <strain evidence="6">KCTC 12368</strain>
    </source>
</reference>
<evidence type="ECO:0000313" key="6">
    <source>
        <dbReference type="EMBL" id="GGZ16858.1"/>
    </source>
</evidence>
<dbReference type="Pfam" id="PF04616">
    <property type="entry name" value="Glyco_hydro_43"/>
    <property type="match status" value="1"/>
</dbReference>
<evidence type="ECO:0000256" key="3">
    <source>
        <dbReference type="ARBA" id="ARBA00022801"/>
    </source>
</evidence>
<reference evidence="6" key="2">
    <citation type="submission" date="2020-09" db="EMBL/GenBank/DDBJ databases">
        <authorList>
            <person name="Sun Q."/>
            <person name="Kim S."/>
        </authorList>
    </citation>
    <scope>NUCLEOTIDE SEQUENCE</scope>
    <source>
        <strain evidence="6">KCTC 12368</strain>
    </source>
</reference>
<accession>A0A918PN67</accession>
<dbReference type="InterPro" id="IPR050727">
    <property type="entry name" value="GH43_arabinanases"/>
</dbReference>
<evidence type="ECO:0000256" key="2">
    <source>
        <dbReference type="ARBA" id="ARBA00009865"/>
    </source>
</evidence>
<dbReference type="AlphaFoldDB" id="A0A918PN67"/>
<gene>
    <name evidence="6" type="ORF">GCM10007049_06550</name>
</gene>
<dbReference type="PROSITE" id="PS51257">
    <property type="entry name" value="PROKAR_LIPOPROTEIN"/>
    <property type="match status" value="1"/>
</dbReference>
<protein>
    <submittedName>
        <fullName evidence="6">Xylosidase</fullName>
    </submittedName>
</protein>
<keyword evidence="3 5" id="KW-0378">Hydrolase</keyword>
<dbReference type="GO" id="GO:0004553">
    <property type="term" value="F:hydrolase activity, hydrolyzing O-glycosyl compounds"/>
    <property type="evidence" value="ECO:0007669"/>
    <property type="project" value="InterPro"/>
</dbReference>
<dbReference type="InterPro" id="IPR006710">
    <property type="entry name" value="Glyco_hydro_43"/>
</dbReference>
<name>A0A918PN67_9BACT</name>
<comment type="pathway">
    <text evidence="1">Glycan metabolism; L-arabinan degradation.</text>
</comment>
<evidence type="ECO:0000256" key="1">
    <source>
        <dbReference type="ARBA" id="ARBA00004834"/>
    </source>
</evidence>
<evidence type="ECO:0000256" key="4">
    <source>
        <dbReference type="ARBA" id="ARBA00023295"/>
    </source>
</evidence>
<dbReference type="InterPro" id="IPR023296">
    <property type="entry name" value="Glyco_hydro_beta-prop_sf"/>
</dbReference>
<sequence>MKMHQNNLLKIHPRSYIKAIIGLTVIMLASCSSGNTQKAADPVEEQAVEDNTVTFSYQEVNGIGKDPLYNRRDPSDVIKVGDTYYVWYTRMDAPIRSGYWGTIWYATSEDEGHTWKEQGMALGLGEKGTFDSHSVFTPNILAYEGKYYMYYTGVMPTPGNSNNEFENNSVNDITALGLAVADSPAGPFKRISKSPILEISSVAEDFDSYRIDDASMLVKEDKIWLYYKGRSFADGKEGPQRTKMGVAMAEHPTGPFTKHAEPILDKSHEVLIWQEEGGVASLASISESINLAPDGLHFSNLYTNLQNLPKAPGLYRPHLEDGNVATKIPGWGISMIQGQKEAYLLRYEINKE</sequence>
<proteinExistence type="inferred from homology"/>
<evidence type="ECO:0000313" key="7">
    <source>
        <dbReference type="Proteomes" id="UP000619457"/>
    </source>
</evidence>
<dbReference type="EMBL" id="BMWX01000001">
    <property type="protein sequence ID" value="GGZ16858.1"/>
    <property type="molecule type" value="Genomic_DNA"/>
</dbReference>
<dbReference type="Proteomes" id="UP000619457">
    <property type="component" value="Unassembled WGS sequence"/>
</dbReference>
<dbReference type="PANTHER" id="PTHR43301:SF3">
    <property type="entry name" value="ARABINAN ENDO-1,5-ALPHA-L-ARABINOSIDASE A-RELATED"/>
    <property type="match status" value="1"/>
</dbReference>
<keyword evidence="4 5" id="KW-0326">Glycosidase</keyword>
<comment type="similarity">
    <text evidence="2 5">Belongs to the glycosyl hydrolase 43 family.</text>
</comment>
<evidence type="ECO:0000256" key="5">
    <source>
        <dbReference type="RuleBase" id="RU361187"/>
    </source>
</evidence>
<dbReference type="SUPFAM" id="SSF75005">
    <property type="entry name" value="Arabinanase/levansucrase/invertase"/>
    <property type="match status" value="1"/>
</dbReference>
<dbReference type="RefSeq" id="WP_018474076.1">
    <property type="nucleotide sequence ID" value="NZ_BMWX01000001.1"/>
</dbReference>
<dbReference type="Gene3D" id="2.115.10.20">
    <property type="entry name" value="Glycosyl hydrolase domain, family 43"/>
    <property type="match status" value="1"/>
</dbReference>